<evidence type="ECO:0000313" key="2">
    <source>
        <dbReference type="Proteomes" id="UP000595814"/>
    </source>
</evidence>
<keyword evidence="1" id="KW-0808">Transferase</keyword>
<organism evidence="1 2">
    <name type="scientific">Miniphocaeibacter halophilus</name>
    <dbReference type="NCBI Taxonomy" id="2931922"/>
    <lineage>
        <taxon>Bacteria</taxon>
        <taxon>Bacillati</taxon>
        <taxon>Bacillota</taxon>
        <taxon>Tissierellia</taxon>
        <taxon>Tissierellales</taxon>
        <taxon>Peptoniphilaceae</taxon>
        <taxon>Miniphocaeibacter</taxon>
    </lineage>
</organism>
<sequence>MNILYCTSEAVPFIKTGGLADVAGSLPLEMKRQGHDIRVVLPLYGKIPLEYKSEMNYIGYFYVDLGNAHEYAGVMELEHEGVKFYFIDNERYFNRSKIYGEGDDGERFLFFSKACVQLPKVIGFKPNIIHSNDWHTAMVNVYIKDFARGDSYYWDIKAVYTIHNLKYQGVFPADILRVAGLSPEYFNDEALKFYDAVNFMKGGIVFSDYFTTVSKNYANEIKYDYFGEGLDGVIRKHEYKLKGIVNGIDYDEWNPKKDKYLSKNYDLKTIDKKIENKREIQRIFGLEIRDDVPMFAMVSRLVEMKGLELVCYIMDELLYSEDIQVVILGTGDEKYENAFRYFEYRYPDKLRARIYYNNEEAHLIYSGADFLLMPSLAEPCGISQLIAMRYGTIPIVRETGGLKDTVKPYNEFTGEGTGFSFSNINAHDLLYTIRQAIRFYYDEKSMKNIVTSAMNEENNWEKSAKEYIELYEELVK</sequence>
<keyword evidence="2" id="KW-1185">Reference proteome</keyword>
<dbReference type="Proteomes" id="UP000595814">
    <property type="component" value="Chromosome"/>
</dbReference>
<accession>A0AC61MV97</accession>
<dbReference type="EC" id="2.4.1.21" evidence="1"/>
<gene>
    <name evidence="1" type="primary">glgA</name>
    <name evidence="1" type="ORF">JFY71_07140</name>
</gene>
<name>A0AC61MV97_9FIRM</name>
<reference evidence="1 2" key="1">
    <citation type="journal article" date="2022" name="Int. J. Syst. Evol. Microbiol.">
        <title>Miniphocaeibacter halophilus sp. nov., an ammonium-tolerant acetate-producing bacterium isolated from a biogas system.</title>
        <authorList>
            <person name="Schnurer A."/>
            <person name="Singh A."/>
            <person name="Bi S."/>
            <person name="Qiao W."/>
            <person name="Westerholm M."/>
        </authorList>
    </citation>
    <scope>NUCLEOTIDE SEQUENCE [LARGE SCALE GENOMIC DNA]</scope>
    <source>
        <strain evidence="1 2">AMB_01</strain>
    </source>
</reference>
<evidence type="ECO:0000313" key="1">
    <source>
        <dbReference type="EMBL" id="QQK07103.1"/>
    </source>
</evidence>
<dbReference type="EMBL" id="CP066744">
    <property type="protein sequence ID" value="QQK07103.1"/>
    <property type="molecule type" value="Genomic_DNA"/>
</dbReference>
<protein>
    <submittedName>
        <fullName evidence="1">Glycogen synthase GlgA</fullName>
        <ecNumber evidence="1">2.4.1.21</ecNumber>
    </submittedName>
</protein>
<proteinExistence type="predicted"/>
<keyword evidence="1" id="KW-0328">Glycosyltransferase</keyword>